<dbReference type="PANTHER" id="PTHR31086">
    <property type="entry name" value="ALUMINUM-ACTIVATED MALATE TRANSPORTER 10"/>
    <property type="match status" value="1"/>
</dbReference>
<reference evidence="11" key="1">
    <citation type="journal article" date="2016" name="Nature">
        <title>The genome of the seagrass Zostera marina reveals angiosperm adaptation to the sea.</title>
        <authorList>
            <person name="Olsen J.L."/>
            <person name="Rouze P."/>
            <person name="Verhelst B."/>
            <person name="Lin Y.-C."/>
            <person name="Bayer T."/>
            <person name="Collen J."/>
            <person name="Dattolo E."/>
            <person name="De Paoli E."/>
            <person name="Dittami S."/>
            <person name="Maumus F."/>
            <person name="Michel G."/>
            <person name="Kersting A."/>
            <person name="Lauritano C."/>
            <person name="Lohaus R."/>
            <person name="Toepel M."/>
            <person name="Tonon T."/>
            <person name="Vanneste K."/>
            <person name="Amirebrahimi M."/>
            <person name="Brakel J."/>
            <person name="Bostroem C."/>
            <person name="Chovatia M."/>
            <person name="Grimwood J."/>
            <person name="Jenkins J.W."/>
            <person name="Jueterbock A."/>
            <person name="Mraz A."/>
            <person name="Stam W.T."/>
            <person name="Tice H."/>
            <person name="Bornberg-Bauer E."/>
            <person name="Green P.J."/>
            <person name="Pearson G.A."/>
            <person name="Procaccini G."/>
            <person name="Duarte C.M."/>
            <person name="Schmutz J."/>
            <person name="Reusch T.B.H."/>
            <person name="Van de Peer Y."/>
        </authorList>
    </citation>
    <scope>NUCLEOTIDE SEQUENCE [LARGE SCALE GENOMIC DNA]</scope>
    <source>
        <strain evidence="11">cv. Finnish</strain>
    </source>
</reference>
<dbReference type="STRING" id="29655.A0A0K9NJV5"/>
<keyword evidence="11" id="KW-1185">Reference proteome</keyword>
<sequence length="439" mass="48780">MTTPATRHQLTTNDHSVAVTIQQHATPETEAGNVPMKIREPWSGWRLLYLPSLLDHLLGHDQARRLIHGIKVAIAIVLVSLLYMVDVIHDRLGDNLMWAIMTVVVMFELTSGGTLRKGVNRGFGTLCGGLLGMLVALWAHDIGGWGRTVLVSFLLFIICTAASYFRMIPNIKKGYDYGVMIFILTFSLVAVSGVRGDQIIKQANDRLSAILIGMAISVTTNMLIFPVWAGDELQASLESNFKSLASSIQGTVDDYFKPVDEKLEGQPLDTSKGCKSVIHSKASNESMALFAKWEPMNRRFGHCYPWDDYLVIANLLRNLAISILSLRDCRRYKNQGDSTDEIKKQCESMSDSIGSMLTKLGAHFHNRTKSVAADDVDNLESHKQKLFKLICHLDIDSGNEDDIEGAQIAQFLLVLINIIDRMEELVIKVEELGKAAAFS</sequence>
<feature type="transmembrane region" description="Helical" evidence="9">
    <location>
        <begin position="207"/>
        <end position="229"/>
    </location>
</feature>
<keyword evidence="5 9" id="KW-1133">Transmembrane helix</keyword>
<dbReference type="GO" id="GO:0009705">
    <property type="term" value="C:plant-type vacuole membrane"/>
    <property type="evidence" value="ECO:0000318"/>
    <property type="project" value="GO_Central"/>
</dbReference>
<evidence type="ECO:0000256" key="3">
    <source>
        <dbReference type="ARBA" id="ARBA00022448"/>
    </source>
</evidence>
<dbReference type="AlphaFoldDB" id="A0A0K9NJV5"/>
<dbReference type="Pfam" id="PF11744">
    <property type="entry name" value="ALMT"/>
    <property type="match status" value="1"/>
</dbReference>
<keyword evidence="3" id="KW-0813">Transport</keyword>
<gene>
    <name evidence="10" type="ORF">ZOSMA_8G00470</name>
</gene>
<proteinExistence type="inferred from homology"/>
<keyword evidence="7 9" id="KW-0472">Membrane</keyword>
<comment type="subcellular location">
    <subcellularLocation>
        <location evidence="1">Membrane</location>
        <topology evidence="1">Multi-pass membrane protein</topology>
    </subcellularLocation>
</comment>
<organism evidence="10 11">
    <name type="scientific">Zostera marina</name>
    <name type="common">Eelgrass</name>
    <dbReference type="NCBI Taxonomy" id="29655"/>
    <lineage>
        <taxon>Eukaryota</taxon>
        <taxon>Viridiplantae</taxon>
        <taxon>Streptophyta</taxon>
        <taxon>Embryophyta</taxon>
        <taxon>Tracheophyta</taxon>
        <taxon>Spermatophyta</taxon>
        <taxon>Magnoliopsida</taxon>
        <taxon>Liliopsida</taxon>
        <taxon>Zosteraceae</taxon>
        <taxon>Zostera</taxon>
    </lineage>
</organism>
<evidence type="ECO:0000256" key="6">
    <source>
        <dbReference type="ARBA" id="ARBA00023065"/>
    </source>
</evidence>
<comment type="similarity">
    <text evidence="2">Belongs to the aromatic acid exporter (TC 2.A.85) family.</text>
</comment>
<accession>A0A0K9NJV5</accession>
<protein>
    <submittedName>
        <fullName evidence="10">Putative aluminum-activated malate transporter</fullName>
    </submittedName>
</protein>
<evidence type="ECO:0000313" key="11">
    <source>
        <dbReference type="Proteomes" id="UP000036987"/>
    </source>
</evidence>
<feature type="transmembrane region" description="Helical" evidence="9">
    <location>
        <begin position="177"/>
        <end position="195"/>
    </location>
</feature>
<evidence type="ECO:0000256" key="5">
    <source>
        <dbReference type="ARBA" id="ARBA00022989"/>
    </source>
</evidence>
<name>A0A0K9NJV5_ZOSMR</name>
<feature type="transmembrane region" description="Helical" evidence="9">
    <location>
        <begin position="145"/>
        <end position="165"/>
    </location>
</feature>
<evidence type="ECO:0000256" key="7">
    <source>
        <dbReference type="ARBA" id="ARBA00023136"/>
    </source>
</evidence>
<evidence type="ECO:0000256" key="1">
    <source>
        <dbReference type="ARBA" id="ARBA00004141"/>
    </source>
</evidence>
<dbReference type="OrthoDB" id="68611at2759"/>
<evidence type="ECO:0000313" key="10">
    <source>
        <dbReference type="EMBL" id="KMZ56903.1"/>
    </source>
</evidence>
<dbReference type="Proteomes" id="UP000036987">
    <property type="component" value="Unassembled WGS sequence"/>
</dbReference>
<keyword evidence="6" id="KW-0406">Ion transport</keyword>
<evidence type="ECO:0000256" key="8">
    <source>
        <dbReference type="ARBA" id="ARBA00023303"/>
    </source>
</evidence>
<dbReference type="OMA" id="ENDNHKE"/>
<keyword evidence="4 9" id="KW-0812">Transmembrane</keyword>
<feature type="transmembrane region" description="Helical" evidence="9">
    <location>
        <begin position="122"/>
        <end position="139"/>
    </location>
</feature>
<evidence type="ECO:0000256" key="2">
    <source>
        <dbReference type="ARBA" id="ARBA00007079"/>
    </source>
</evidence>
<evidence type="ECO:0000256" key="4">
    <source>
        <dbReference type="ARBA" id="ARBA00022692"/>
    </source>
</evidence>
<dbReference type="GO" id="GO:0034220">
    <property type="term" value="P:monoatomic ion transmembrane transport"/>
    <property type="evidence" value="ECO:0007669"/>
    <property type="project" value="UniProtKB-KW"/>
</dbReference>
<dbReference type="InterPro" id="IPR020966">
    <property type="entry name" value="ALMT"/>
</dbReference>
<feature type="transmembrane region" description="Helical" evidence="9">
    <location>
        <begin position="66"/>
        <end position="84"/>
    </location>
</feature>
<evidence type="ECO:0000256" key="9">
    <source>
        <dbReference type="SAM" id="Phobius"/>
    </source>
</evidence>
<dbReference type="EMBL" id="LFYR01002110">
    <property type="protein sequence ID" value="KMZ56903.1"/>
    <property type="molecule type" value="Genomic_DNA"/>
</dbReference>
<comment type="caution">
    <text evidence="10">The sequence shown here is derived from an EMBL/GenBank/DDBJ whole genome shotgun (WGS) entry which is preliminary data.</text>
</comment>
<dbReference type="GO" id="GO:0015743">
    <property type="term" value="P:malate transport"/>
    <property type="evidence" value="ECO:0007669"/>
    <property type="project" value="InterPro"/>
</dbReference>
<keyword evidence="8" id="KW-0407">Ion channel</keyword>